<name>A0ABQ4U5L0_9HYPH</name>
<gene>
    <name evidence="2" type="ORF">MPOCJGCO_3221</name>
</gene>
<accession>A0ABQ4U5L0</accession>
<dbReference type="Proteomes" id="UP001055057">
    <property type="component" value="Unassembled WGS sequence"/>
</dbReference>
<comment type="caution">
    <text evidence="2">The sequence shown here is derived from an EMBL/GenBank/DDBJ whole genome shotgun (WGS) entry which is preliminary data.</text>
</comment>
<evidence type="ECO:0000256" key="1">
    <source>
        <dbReference type="SAM" id="Phobius"/>
    </source>
</evidence>
<keyword evidence="1" id="KW-1133">Transmembrane helix</keyword>
<feature type="transmembrane region" description="Helical" evidence="1">
    <location>
        <begin position="29"/>
        <end position="55"/>
    </location>
</feature>
<sequence>MTVIGTSVAPVRVMVKVAVPAASDTVTSLMAIVGAGSSLVIVPTPWVSVIVALVAPERFTRKLSLGSKTVSPLASTVMVRLVVPGAKVSVPEVAV</sequence>
<keyword evidence="1" id="KW-0472">Membrane</keyword>
<reference evidence="2" key="2">
    <citation type="submission" date="2021-08" db="EMBL/GenBank/DDBJ databases">
        <authorList>
            <person name="Tani A."/>
            <person name="Ola A."/>
            <person name="Ogura Y."/>
            <person name="Katsura K."/>
            <person name="Hayashi T."/>
        </authorList>
    </citation>
    <scope>NUCLEOTIDE SEQUENCE</scope>
    <source>
        <strain evidence="2">DSM 23632</strain>
    </source>
</reference>
<proteinExistence type="predicted"/>
<evidence type="ECO:0000313" key="2">
    <source>
        <dbReference type="EMBL" id="GJE61100.1"/>
    </source>
</evidence>
<keyword evidence="1" id="KW-0812">Transmembrane</keyword>
<evidence type="ECO:0000313" key="3">
    <source>
        <dbReference type="Proteomes" id="UP001055057"/>
    </source>
</evidence>
<protein>
    <submittedName>
        <fullName evidence="2">Uncharacterized protein</fullName>
    </submittedName>
</protein>
<dbReference type="EMBL" id="BPRB01000188">
    <property type="protein sequence ID" value="GJE61100.1"/>
    <property type="molecule type" value="Genomic_DNA"/>
</dbReference>
<reference evidence="2" key="1">
    <citation type="journal article" date="2021" name="Front. Microbiol.">
        <title>Comprehensive Comparative Genomics and Phenotyping of Methylobacterium Species.</title>
        <authorList>
            <person name="Alessa O."/>
            <person name="Ogura Y."/>
            <person name="Fujitani Y."/>
            <person name="Takami H."/>
            <person name="Hayashi T."/>
            <person name="Sahin N."/>
            <person name="Tani A."/>
        </authorList>
    </citation>
    <scope>NUCLEOTIDE SEQUENCE</scope>
    <source>
        <strain evidence="2">DSM 23632</strain>
    </source>
</reference>
<organism evidence="2 3">
    <name type="scientific">Methylobacterium trifolii</name>
    <dbReference type="NCBI Taxonomy" id="1003092"/>
    <lineage>
        <taxon>Bacteria</taxon>
        <taxon>Pseudomonadati</taxon>
        <taxon>Pseudomonadota</taxon>
        <taxon>Alphaproteobacteria</taxon>
        <taxon>Hyphomicrobiales</taxon>
        <taxon>Methylobacteriaceae</taxon>
        <taxon>Methylobacterium</taxon>
    </lineage>
</organism>
<keyword evidence="3" id="KW-1185">Reference proteome</keyword>